<dbReference type="InterPro" id="IPR004130">
    <property type="entry name" value="Gpn"/>
</dbReference>
<dbReference type="PANTHER" id="PTHR21231">
    <property type="entry name" value="XPA-BINDING PROTEIN 1-RELATED"/>
    <property type="match status" value="1"/>
</dbReference>
<evidence type="ECO:0000313" key="8">
    <source>
        <dbReference type="Proteomes" id="UP000492821"/>
    </source>
</evidence>
<comment type="function">
    <text evidence="1">Small GTPase required for proper localization of RNA polymerase II (RNAPII). May act at an RNAP assembly step prior to nuclear import.</text>
</comment>
<reference evidence="8" key="1">
    <citation type="journal article" date="2013" name="Genetics">
        <title>The draft genome and transcriptome of Panagrellus redivivus are shaped by the harsh demands of a free-living lifestyle.</title>
        <authorList>
            <person name="Srinivasan J."/>
            <person name="Dillman A.R."/>
            <person name="Macchietto M.G."/>
            <person name="Heikkinen L."/>
            <person name="Lakso M."/>
            <person name="Fracchia K.M."/>
            <person name="Antoshechkin I."/>
            <person name="Mortazavi A."/>
            <person name="Wong G."/>
            <person name="Sternberg P.W."/>
        </authorList>
    </citation>
    <scope>NUCLEOTIDE SEQUENCE [LARGE SCALE GENOMIC DNA]</scope>
    <source>
        <strain evidence="8">MT8872</strain>
    </source>
</reference>
<comment type="similarity">
    <text evidence="2 7">Belongs to the GPN-loop GTPase family.</text>
</comment>
<comment type="function">
    <text evidence="7">Small GTPase required for proper nuclear import of RNA polymerase II and III (RNAPII and RNAPIII). May act at an RNAP assembly step prior to nuclear import.</text>
</comment>
<dbReference type="CDD" id="cd17872">
    <property type="entry name" value="GPN3"/>
    <property type="match status" value="1"/>
</dbReference>
<proteinExistence type="inferred from homology"/>
<evidence type="ECO:0000313" key="9">
    <source>
        <dbReference type="WBParaSite" id="Pan_g2134.t1"/>
    </source>
</evidence>
<reference evidence="9" key="2">
    <citation type="submission" date="2020-10" db="UniProtKB">
        <authorList>
            <consortium name="WormBaseParasite"/>
        </authorList>
    </citation>
    <scope>IDENTIFICATION</scope>
</reference>
<accession>A0A7E4VKR0</accession>
<dbReference type="GO" id="GO:0005525">
    <property type="term" value="F:GTP binding"/>
    <property type="evidence" value="ECO:0007669"/>
    <property type="project" value="UniProtKB-KW"/>
</dbReference>
<evidence type="ECO:0000256" key="6">
    <source>
        <dbReference type="ARBA" id="ARBA00023134"/>
    </source>
</evidence>
<name>A0A7E4VKR0_PANRE</name>
<evidence type="ECO:0000256" key="2">
    <source>
        <dbReference type="ARBA" id="ARBA00005290"/>
    </source>
</evidence>
<protein>
    <recommendedName>
        <fullName evidence="3 7">GPN-loop GTPase 3</fullName>
    </recommendedName>
</protein>
<dbReference type="WBParaSite" id="Pan_g2134.t1">
    <property type="protein sequence ID" value="Pan_g2134.t1"/>
    <property type="gene ID" value="Pan_g2134"/>
</dbReference>
<dbReference type="Proteomes" id="UP000492821">
    <property type="component" value="Unassembled WGS sequence"/>
</dbReference>
<dbReference type="GO" id="GO:0003924">
    <property type="term" value="F:GTPase activity"/>
    <property type="evidence" value="ECO:0007669"/>
    <property type="project" value="TreeGrafter"/>
</dbReference>
<keyword evidence="8" id="KW-1185">Reference proteome</keyword>
<evidence type="ECO:0000256" key="1">
    <source>
        <dbReference type="ARBA" id="ARBA00002411"/>
    </source>
</evidence>
<evidence type="ECO:0000256" key="5">
    <source>
        <dbReference type="ARBA" id="ARBA00022801"/>
    </source>
</evidence>
<dbReference type="Gene3D" id="3.40.50.300">
    <property type="entry name" value="P-loop containing nucleotide triphosphate hydrolases"/>
    <property type="match status" value="1"/>
</dbReference>
<keyword evidence="5 7" id="KW-0378">Hydrolase</keyword>
<dbReference type="SUPFAM" id="SSF52540">
    <property type="entry name" value="P-loop containing nucleoside triphosphate hydrolases"/>
    <property type="match status" value="1"/>
</dbReference>
<keyword evidence="4 7" id="KW-0547">Nucleotide-binding</keyword>
<dbReference type="Pfam" id="PF03029">
    <property type="entry name" value="ATP_bind_1"/>
    <property type="match status" value="1"/>
</dbReference>
<evidence type="ECO:0000256" key="3">
    <source>
        <dbReference type="ARBA" id="ARBA00014587"/>
    </source>
</evidence>
<dbReference type="InterPro" id="IPR027417">
    <property type="entry name" value="P-loop_NTPase"/>
</dbReference>
<keyword evidence="6 7" id="KW-0342">GTP-binding</keyword>
<evidence type="ECO:0000256" key="7">
    <source>
        <dbReference type="RuleBase" id="RU365059"/>
    </source>
</evidence>
<evidence type="ECO:0000256" key="4">
    <source>
        <dbReference type="ARBA" id="ARBA00022741"/>
    </source>
</evidence>
<comment type="subunit">
    <text evidence="7">Binds to RNA polymerase II (RNAPII).</text>
</comment>
<dbReference type="PANTHER" id="PTHR21231:SF7">
    <property type="entry name" value="GPN-LOOP GTPASE 3"/>
    <property type="match status" value="1"/>
</dbReference>
<dbReference type="InterPro" id="IPR030228">
    <property type="entry name" value="Gpn3"/>
</dbReference>
<organism evidence="8 9">
    <name type="scientific">Panagrellus redivivus</name>
    <name type="common">Microworm</name>
    <dbReference type="NCBI Taxonomy" id="6233"/>
    <lineage>
        <taxon>Eukaryota</taxon>
        <taxon>Metazoa</taxon>
        <taxon>Ecdysozoa</taxon>
        <taxon>Nematoda</taxon>
        <taxon>Chromadorea</taxon>
        <taxon>Rhabditida</taxon>
        <taxon>Tylenchina</taxon>
        <taxon>Panagrolaimomorpha</taxon>
        <taxon>Panagrolaimoidea</taxon>
        <taxon>Panagrolaimidae</taxon>
        <taxon>Panagrellus</taxon>
    </lineage>
</organism>
<sequence length="280" mass="31172">MRYAQLVIGPAGSGKSTYCAGIQKHGAATGRSIHVVNLDPAAEAFKYDCDFDVRDLISVDDLAEDDDDTLSTMGPNGSLVFCMEYIANNMESLEEALDTGEDDYYVFDCPGQIELYSHMTVMRTVVDKIRSWNFNVCAVFILDSQFMIDVDKFMAGALTALSTLMVLECSAICVLSKMDLLHGADKERVEHILESEFGQLLNENPPTAFSKAYRNLSEKIAGVMDSYSMVNFVPLNLEDEDSVTDVLLQIDMSIQYGDDLEVKDKFPEDVDNEDDYGGWE</sequence>
<dbReference type="AlphaFoldDB" id="A0A7E4VKR0"/>